<dbReference type="Gene3D" id="3.90.550.10">
    <property type="entry name" value="Spore Coat Polysaccharide Biosynthesis Protein SpsA, Chain A"/>
    <property type="match status" value="1"/>
</dbReference>
<dbReference type="Pfam" id="PF00535">
    <property type="entry name" value="Glycos_transf_2"/>
    <property type="match status" value="1"/>
</dbReference>
<dbReference type="EC" id="2.4.-.-" evidence="2"/>
<dbReference type="SUPFAM" id="SSF53448">
    <property type="entry name" value="Nucleotide-diphospho-sugar transferases"/>
    <property type="match status" value="1"/>
</dbReference>
<dbReference type="InterPro" id="IPR029044">
    <property type="entry name" value="Nucleotide-diphossugar_trans"/>
</dbReference>
<proteinExistence type="predicted"/>
<dbReference type="InterPro" id="IPR001173">
    <property type="entry name" value="Glyco_trans_2-like"/>
</dbReference>
<keyword evidence="3" id="KW-1185">Reference proteome</keyword>
<dbReference type="RefSeq" id="WP_349164949.1">
    <property type="nucleotide sequence ID" value="NZ_JBBMFE010000011.1"/>
</dbReference>
<reference evidence="2 3" key="1">
    <citation type="submission" date="2024-03" db="EMBL/GenBank/DDBJ databases">
        <title>Human intestinal bacterial collection.</title>
        <authorList>
            <person name="Pauvert C."/>
            <person name="Hitch T.C.A."/>
            <person name="Clavel T."/>
        </authorList>
    </citation>
    <scope>NUCLEOTIDE SEQUENCE [LARGE SCALE GENOMIC DNA]</scope>
    <source>
        <strain evidence="2 3">CLA-AA-H132</strain>
    </source>
</reference>
<organism evidence="2 3">
    <name type="scientific">Laedolimicola intestinihominis</name>
    <dbReference type="NCBI Taxonomy" id="3133166"/>
    <lineage>
        <taxon>Bacteria</taxon>
        <taxon>Bacillati</taxon>
        <taxon>Bacillota</taxon>
        <taxon>Clostridia</taxon>
        <taxon>Lachnospirales</taxon>
        <taxon>Lachnospiraceae</taxon>
        <taxon>Laedolimicola</taxon>
    </lineage>
</organism>
<dbReference type="GO" id="GO:0016757">
    <property type="term" value="F:glycosyltransferase activity"/>
    <property type="evidence" value="ECO:0007669"/>
    <property type="project" value="UniProtKB-KW"/>
</dbReference>
<accession>A0ABV1FJF2</accession>
<evidence type="ECO:0000313" key="2">
    <source>
        <dbReference type="EMBL" id="MEQ2473185.1"/>
    </source>
</evidence>
<comment type="caution">
    <text evidence="2">The sequence shown here is derived from an EMBL/GenBank/DDBJ whole genome shotgun (WGS) entry which is preliminary data.</text>
</comment>
<dbReference type="Proteomes" id="UP001438008">
    <property type="component" value="Unassembled WGS sequence"/>
</dbReference>
<name>A0ABV1FJF2_9FIRM</name>
<keyword evidence="2" id="KW-0808">Transferase</keyword>
<sequence>MSNPIVSLCMPTNGVIEWVFPVLDSVYEQGCDNKEFEIIITDNGNNKEFKEKIKSYNQQHSNLYYYETNALPFINEIESYKRATGQLIKFVNHRTLLKRGALQRLIDYAKKYADIKPILYFANGVLKKEKKSMEYNTFDQFVNALSYWSSWSTGMAIWKEDFDKLPEDVGNFNELFPHTNVLFAERNKEKYIVDNTIIFNEMPQGKRAKGNYDLFYAFGVEYPSIILDLYRDKSISVNTFKEVINDNLTFIARLYISYFIKKEYCSYDLNGLEDIYGIFYTKQELKRRKNSLLAEKLVGKMKKAVGKVKK</sequence>
<dbReference type="EMBL" id="JBBMFE010000011">
    <property type="protein sequence ID" value="MEQ2473185.1"/>
    <property type="molecule type" value="Genomic_DNA"/>
</dbReference>
<protein>
    <submittedName>
        <fullName evidence="2">Glycosyltransferase</fullName>
        <ecNumber evidence="2">2.4.-.-</ecNumber>
    </submittedName>
</protein>
<gene>
    <name evidence="2" type="ORF">WMO29_11925</name>
</gene>
<keyword evidence="2" id="KW-0328">Glycosyltransferase</keyword>
<evidence type="ECO:0000259" key="1">
    <source>
        <dbReference type="Pfam" id="PF00535"/>
    </source>
</evidence>
<feature type="domain" description="Glycosyltransferase 2-like" evidence="1">
    <location>
        <begin position="7"/>
        <end position="137"/>
    </location>
</feature>
<evidence type="ECO:0000313" key="3">
    <source>
        <dbReference type="Proteomes" id="UP001438008"/>
    </source>
</evidence>